<evidence type="ECO:0000313" key="2">
    <source>
        <dbReference type="EMBL" id="MBB5364033.1"/>
    </source>
</evidence>
<proteinExistence type="predicted"/>
<dbReference type="Proteomes" id="UP000552709">
    <property type="component" value="Unassembled WGS sequence"/>
</dbReference>
<name>A0A7W8NGP7_9DEIO</name>
<dbReference type="Gene3D" id="1.10.260.40">
    <property type="entry name" value="lambda repressor-like DNA-binding domains"/>
    <property type="match status" value="1"/>
</dbReference>
<reference evidence="2 3" key="1">
    <citation type="submission" date="2020-08" db="EMBL/GenBank/DDBJ databases">
        <title>Genomic Encyclopedia of Type Strains, Phase IV (KMG-IV): sequencing the most valuable type-strain genomes for metagenomic binning, comparative biology and taxonomic classification.</title>
        <authorList>
            <person name="Goeker M."/>
        </authorList>
    </citation>
    <scope>NUCLEOTIDE SEQUENCE [LARGE SCALE GENOMIC DNA]</scope>
    <source>
        <strain evidence="2 3">DSM 27939</strain>
    </source>
</reference>
<feature type="domain" description="HTH cro/C1-type" evidence="1">
    <location>
        <begin position="6"/>
        <end position="61"/>
    </location>
</feature>
<organism evidence="2 3">
    <name type="scientific">Deinococcus humi</name>
    <dbReference type="NCBI Taxonomy" id="662880"/>
    <lineage>
        <taxon>Bacteria</taxon>
        <taxon>Thermotogati</taxon>
        <taxon>Deinococcota</taxon>
        <taxon>Deinococci</taxon>
        <taxon>Deinococcales</taxon>
        <taxon>Deinococcaceae</taxon>
        <taxon>Deinococcus</taxon>
    </lineage>
</organism>
<keyword evidence="3" id="KW-1185">Reference proteome</keyword>
<keyword evidence="2" id="KW-0238">DNA-binding</keyword>
<evidence type="ECO:0000313" key="3">
    <source>
        <dbReference type="Proteomes" id="UP000552709"/>
    </source>
</evidence>
<dbReference type="Pfam" id="PF01381">
    <property type="entry name" value="HTH_3"/>
    <property type="match status" value="1"/>
</dbReference>
<dbReference type="RefSeq" id="WP_184133830.1">
    <property type="nucleotide sequence ID" value="NZ_JACHFL010000008.1"/>
</dbReference>
<sequence>MRMDRLREHREAQGLSREALARAAGVSAKTIEAHEYGRTTDVNVSIAFRIAAALELRLDDLFSAQLKAVTLKAVA</sequence>
<dbReference type="SUPFAM" id="SSF47413">
    <property type="entry name" value="lambda repressor-like DNA-binding domains"/>
    <property type="match status" value="1"/>
</dbReference>
<dbReference type="InterPro" id="IPR001387">
    <property type="entry name" value="Cro/C1-type_HTH"/>
</dbReference>
<gene>
    <name evidence="2" type="ORF">HNQ08_003140</name>
</gene>
<comment type="caution">
    <text evidence="2">The sequence shown here is derived from an EMBL/GenBank/DDBJ whole genome shotgun (WGS) entry which is preliminary data.</text>
</comment>
<accession>A0A7W8NGP7</accession>
<dbReference type="GO" id="GO:0003677">
    <property type="term" value="F:DNA binding"/>
    <property type="evidence" value="ECO:0007669"/>
    <property type="project" value="UniProtKB-KW"/>
</dbReference>
<protein>
    <submittedName>
        <fullName evidence="2">DNA-binding XRE family transcriptional regulator</fullName>
    </submittedName>
</protein>
<dbReference type="PROSITE" id="PS50943">
    <property type="entry name" value="HTH_CROC1"/>
    <property type="match status" value="1"/>
</dbReference>
<dbReference type="AlphaFoldDB" id="A0A7W8NGP7"/>
<dbReference type="InterPro" id="IPR010982">
    <property type="entry name" value="Lambda_DNA-bd_dom_sf"/>
</dbReference>
<evidence type="ECO:0000259" key="1">
    <source>
        <dbReference type="PROSITE" id="PS50943"/>
    </source>
</evidence>
<dbReference type="SMART" id="SM00530">
    <property type="entry name" value="HTH_XRE"/>
    <property type="match status" value="1"/>
</dbReference>
<dbReference type="CDD" id="cd00093">
    <property type="entry name" value="HTH_XRE"/>
    <property type="match status" value="1"/>
</dbReference>
<dbReference type="EMBL" id="JACHFL010000008">
    <property type="protein sequence ID" value="MBB5364033.1"/>
    <property type="molecule type" value="Genomic_DNA"/>
</dbReference>